<protein>
    <recommendedName>
        <fullName evidence="4">Prepilin-type N-terminal cleavage/methylation domain-containing protein</fullName>
    </recommendedName>
</protein>
<reference evidence="2 3" key="1">
    <citation type="submission" date="2015-06" db="EMBL/GenBank/DDBJ databases">
        <title>Genome sequence of Pseudoalteromonas peptidolytica.</title>
        <authorList>
            <person name="Xie B.-B."/>
            <person name="Rong J.-C."/>
            <person name="Qin Q.-L."/>
            <person name="Zhang Y.-Z."/>
        </authorList>
    </citation>
    <scope>NUCLEOTIDE SEQUENCE [LARGE SCALE GENOMIC DNA]</scope>
    <source>
        <strain evidence="2 3">F12-50-A1</strain>
    </source>
</reference>
<keyword evidence="1" id="KW-0812">Transmembrane</keyword>
<gene>
    <name evidence="2" type="ORF">PPEP_a1693</name>
</gene>
<comment type="caution">
    <text evidence="2">The sequence shown here is derived from an EMBL/GenBank/DDBJ whole genome shotgun (WGS) entry which is preliminary data.</text>
</comment>
<feature type="transmembrane region" description="Helical" evidence="1">
    <location>
        <begin position="6"/>
        <end position="31"/>
    </location>
</feature>
<dbReference type="PROSITE" id="PS00409">
    <property type="entry name" value="PROKAR_NTER_METHYL"/>
    <property type="match status" value="1"/>
</dbReference>
<keyword evidence="1" id="KW-1133">Transmembrane helix</keyword>
<accession>A0A8I0MXQ1</accession>
<evidence type="ECO:0000313" key="3">
    <source>
        <dbReference type="Proteomes" id="UP000660708"/>
    </source>
</evidence>
<proteinExistence type="predicted"/>
<dbReference type="Proteomes" id="UP000660708">
    <property type="component" value="Unassembled WGS sequence"/>
</dbReference>
<dbReference type="EMBL" id="AQHF01000026">
    <property type="protein sequence ID" value="MBE0347277.1"/>
    <property type="molecule type" value="Genomic_DNA"/>
</dbReference>
<sequence length="137" mass="15508">MVNKPSGFTLIEVLIAAVILFSSIAIVAELFSASNLSADKIVDSNRTHQAIYSGIPMVKEALRTKVYKAAKPEYVTGVVESFSMPIVWRANVVERFAPPRDIEDTFEQPKRYTLYQVEMSTNNQPDRVFSFNMVVWE</sequence>
<keyword evidence="3" id="KW-1185">Reference proteome</keyword>
<evidence type="ECO:0008006" key="4">
    <source>
        <dbReference type="Google" id="ProtNLM"/>
    </source>
</evidence>
<evidence type="ECO:0000256" key="1">
    <source>
        <dbReference type="SAM" id="Phobius"/>
    </source>
</evidence>
<dbReference type="RefSeq" id="WP_147389415.1">
    <property type="nucleotide sequence ID" value="NZ_AQHF01000026.1"/>
</dbReference>
<dbReference type="NCBIfam" id="TIGR02532">
    <property type="entry name" value="IV_pilin_GFxxxE"/>
    <property type="match status" value="1"/>
</dbReference>
<evidence type="ECO:0000313" key="2">
    <source>
        <dbReference type="EMBL" id="MBE0347277.1"/>
    </source>
</evidence>
<dbReference type="AlphaFoldDB" id="A0A8I0MXQ1"/>
<dbReference type="InterPro" id="IPR012902">
    <property type="entry name" value="N_methyl_site"/>
</dbReference>
<organism evidence="2 3">
    <name type="scientific">Pseudoalteromonas peptidolytica F12-50-A1</name>
    <dbReference type="NCBI Taxonomy" id="1315280"/>
    <lineage>
        <taxon>Bacteria</taxon>
        <taxon>Pseudomonadati</taxon>
        <taxon>Pseudomonadota</taxon>
        <taxon>Gammaproteobacteria</taxon>
        <taxon>Alteromonadales</taxon>
        <taxon>Pseudoalteromonadaceae</taxon>
        <taxon>Pseudoalteromonas</taxon>
    </lineage>
</organism>
<name>A0A8I0MXQ1_9GAMM</name>
<keyword evidence="1" id="KW-0472">Membrane</keyword>
<dbReference type="Pfam" id="PF07963">
    <property type="entry name" value="N_methyl"/>
    <property type="match status" value="1"/>
</dbReference>